<evidence type="ECO:0000256" key="2">
    <source>
        <dbReference type="ARBA" id="ARBA00022898"/>
    </source>
</evidence>
<dbReference type="NCBIfam" id="TIGR02035">
    <property type="entry name" value="D_Ser_am_lyase"/>
    <property type="match status" value="1"/>
</dbReference>
<dbReference type="STRING" id="1714016.BA724_01705"/>
<dbReference type="InterPro" id="IPR011780">
    <property type="entry name" value="D_Ser_am_lyase"/>
</dbReference>
<protein>
    <recommendedName>
        <fullName evidence="4">Probable D-serine dehydratase</fullName>
        <ecNumber evidence="4">4.3.1.18</ecNumber>
    </recommendedName>
    <alternativeName>
        <fullName evidence="4">D-serine deaminase</fullName>
        <shortName evidence="4">DSD</shortName>
    </alternativeName>
</protein>
<evidence type="ECO:0000256" key="1">
    <source>
        <dbReference type="ARBA" id="ARBA00001933"/>
    </source>
</evidence>
<evidence type="ECO:0000259" key="5">
    <source>
        <dbReference type="Pfam" id="PF00291"/>
    </source>
</evidence>
<name>A0A1E7DR39_9BACI</name>
<dbReference type="GO" id="GO:0030170">
    <property type="term" value="F:pyridoxal phosphate binding"/>
    <property type="evidence" value="ECO:0007669"/>
    <property type="project" value="InterPro"/>
</dbReference>
<evidence type="ECO:0000256" key="4">
    <source>
        <dbReference type="HAMAP-Rule" id="MF_01030"/>
    </source>
</evidence>
<dbReference type="InterPro" id="IPR050147">
    <property type="entry name" value="Ser/Thr_Dehydratase"/>
</dbReference>
<organism evidence="6 7">
    <name type="scientific">Domibacillus iocasae</name>
    <dbReference type="NCBI Taxonomy" id="1714016"/>
    <lineage>
        <taxon>Bacteria</taxon>
        <taxon>Bacillati</taxon>
        <taxon>Bacillota</taxon>
        <taxon>Bacilli</taxon>
        <taxon>Bacillales</taxon>
        <taxon>Bacillaceae</taxon>
        <taxon>Domibacillus</taxon>
    </lineage>
</organism>
<feature type="modified residue" description="N6-(pyridoxal phosphate)lysine" evidence="4">
    <location>
        <position position="117"/>
    </location>
</feature>
<dbReference type="PROSITE" id="PS00165">
    <property type="entry name" value="DEHYDRATASE_SER_THR"/>
    <property type="match status" value="1"/>
</dbReference>
<dbReference type="InterPro" id="IPR000634">
    <property type="entry name" value="Ser/Thr_deHydtase_PyrdxlP-BS"/>
</dbReference>
<dbReference type="PANTHER" id="PTHR48078">
    <property type="entry name" value="THREONINE DEHYDRATASE, MITOCHONDRIAL-RELATED"/>
    <property type="match status" value="1"/>
</dbReference>
<proteinExistence type="inferred from homology"/>
<dbReference type="HAMAP" id="MF_01030">
    <property type="entry name" value="D_Ser_dehydrat"/>
    <property type="match status" value="1"/>
</dbReference>
<reference evidence="6 7" key="1">
    <citation type="submission" date="2016-06" db="EMBL/GenBank/DDBJ databases">
        <title>Domibacillus iocasae genome sequencing.</title>
        <authorList>
            <person name="Verma A."/>
            <person name="Pal Y."/>
            <person name="Ojha A.K."/>
            <person name="Krishnamurthi S."/>
        </authorList>
    </citation>
    <scope>NUCLEOTIDE SEQUENCE [LARGE SCALE GENOMIC DNA]</scope>
    <source>
        <strain evidence="6 7">DSM 29979</strain>
    </source>
</reference>
<feature type="domain" description="Tryptophan synthase beta chain-like PALP" evidence="5">
    <location>
        <begin position="96"/>
        <end position="405"/>
    </location>
</feature>
<dbReference type="GO" id="GO:0009097">
    <property type="term" value="P:isoleucine biosynthetic process"/>
    <property type="evidence" value="ECO:0007669"/>
    <property type="project" value="TreeGrafter"/>
</dbReference>
<sequence length="444" mass="48580">MKGRNNLDLSLLAQKYPIIQELQKKQNTIWINTNIKENSHSLFSKKDVQEAENRMQRFAPYLKKAFPELEKTNGIIESTVFSIPQMKKWLEHMSNQKIEGELLLKADNALPISGSIKARGGIYEVLTYAEQLAIENGLITEQDHYSAFADQVFKKLFSSHHIIVGSTGNLGLSIGIMSAEMGFNATVHMSADAKEWKKALLREKGAIVVEHKADYEKAVAQGREEAMQDPKAYFVDDEHSHTLFLGYAVAGLRLKEQLDEAGVVVGEDHPLYVYLPCGIGGGPGGVAFGLQLVFGPHAYCFFAEPVESPCMLLGLATGLHNQISVQDIGLTNQTEADGLAVGRASGFVGKLVEPFLAGSYTVGDDQLFAMLSGLAESENIKLEPSALAGMIGPTLFAGQKKVKGRPIHLVWATGGSMVPNGIMEQYIKKGRTTPTACFHPMREK</sequence>
<keyword evidence="2 4" id="KW-0663">Pyridoxal phosphate</keyword>
<evidence type="ECO:0000256" key="3">
    <source>
        <dbReference type="ARBA" id="ARBA00023239"/>
    </source>
</evidence>
<dbReference type="SUPFAM" id="SSF53686">
    <property type="entry name" value="Tryptophan synthase beta subunit-like PLP-dependent enzymes"/>
    <property type="match status" value="1"/>
</dbReference>
<dbReference type="GO" id="GO:0016836">
    <property type="term" value="F:hydro-lyase activity"/>
    <property type="evidence" value="ECO:0007669"/>
    <property type="project" value="UniProtKB-UniRule"/>
</dbReference>
<accession>A0A1E7DR39</accession>
<comment type="cofactor">
    <cofactor evidence="1 4">
        <name>pyridoxal 5'-phosphate</name>
        <dbReference type="ChEBI" id="CHEBI:597326"/>
    </cofactor>
</comment>
<keyword evidence="7" id="KW-1185">Reference proteome</keyword>
<dbReference type="OrthoDB" id="9780546at2"/>
<dbReference type="NCBIfam" id="NF002823">
    <property type="entry name" value="PRK02991.1"/>
    <property type="match status" value="1"/>
</dbReference>
<dbReference type="EMBL" id="MAMP01000012">
    <property type="protein sequence ID" value="OES45556.1"/>
    <property type="molecule type" value="Genomic_DNA"/>
</dbReference>
<dbReference type="Gene3D" id="3.40.50.1100">
    <property type="match status" value="2"/>
</dbReference>
<evidence type="ECO:0000313" key="7">
    <source>
        <dbReference type="Proteomes" id="UP000095658"/>
    </source>
</evidence>
<comment type="similarity">
    <text evidence="4">Belongs to the serine/threonine dehydratase family. DsdA subfamily.</text>
</comment>
<dbReference type="RefSeq" id="WP_069937555.1">
    <property type="nucleotide sequence ID" value="NZ_MAMP01000012.1"/>
</dbReference>
<comment type="catalytic activity">
    <reaction evidence="4">
        <text>D-serine = pyruvate + NH4(+)</text>
        <dbReference type="Rhea" id="RHEA:13977"/>
        <dbReference type="ChEBI" id="CHEBI:15361"/>
        <dbReference type="ChEBI" id="CHEBI:28938"/>
        <dbReference type="ChEBI" id="CHEBI:35247"/>
        <dbReference type="EC" id="4.3.1.18"/>
    </reaction>
</comment>
<dbReference type="InterPro" id="IPR001926">
    <property type="entry name" value="TrpB-like_PALP"/>
</dbReference>
<gene>
    <name evidence="4" type="primary">dsdA</name>
    <name evidence="6" type="ORF">BA724_01705</name>
</gene>
<dbReference type="Pfam" id="PF00291">
    <property type="entry name" value="PALP"/>
    <property type="match status" value="1"/>
</dbReference>
<dbReference type="Proteomes" id="UP000095658">
    <property type="component" value="Unassembled WGS sequence"/>
</dbReference>
<dbReference type="GO" id="GO:0008721">
    <property type="term" value="F:D-serine ammonia-lyase activity"/>
    <property type="evidence" value="ECO:0007669"/>
    <property type="project" value="UniProtKB-EC"/>
</dbReference>
<dbReference type="AlphaFoldDB" id="A0A1E7DR39"/>
<evidence type="ECO:0000313" key="6">
    <source>
        <dbReference type="EMBL" id="OES45556.1"/>
    </source>
</evidence>
<keyword evidence="3 4" id="KW-0456">Lyase</keyword>
<dbReference type="EC" id="4.3.1.18" evidence="4"/>
<dbReference type="InterPro" id="IPR036052">
    <property type="entry name" value="TrpB-like_PALP_sf"/>
</dbReference>
<dbReference type="PANTHER" id="PTHR48078:SF9">
    <property type="entry name" value="D-SERINE DEHYDRATASE"/>
    <property type="match status" value="1"/>
</dbReference>
<dbReference type="GO" id="GO:0036088">
    <property type="term" value="P:D-serine catabolic process"/>
    <property type="evidence" value="ECO:0007669"/>
    <property type="project" value="TreeGrafter"/>
</dbReference>
<comment type="caution">
    <text evidence="6">The sequence shown here is derived from an EMBL/GenBank/DDBJ whole genome shotgun (WGS) entry which is preliminary data.</text>
</comment>